<dbReference type="Proteomes" id="UP000246352">
    <property type="component" value="Unassembled WGS sequence"/>
</dbReference>
<gene>
    <name evidence="1" type="ORF">DFR52_102408</name>
</gene>
<name>A0A317PS80_9HYPH</name>
<keyword evidence="2" id="KW-1185">Reference proteome</keyword>
<reference evidence="1 2" key="1">
    <citation type="submission" date="2018-05" db="EMBL/GenBank/DDBJ databases">
        <title>Genomic Encyclopedia of Type Strains, Phase IV (KMG-IV): sequencing the most valuable type-strain genomes for metagenomic binning, comparative biology and taxonomic classification.</title>
        <authorList>
            <person name="Goeker M."/>
        </authorList>
    </citation>
    <scope>NUCLEOTIDE SEQUENCE [LARGE SCALE GENOMIC DNA]</scope>
    <source>
        <strain evidence="1 2">DSM 16791</strain>
    </source>
</reference>
<proteinExistence type="predicted"/>
<protein>
    <submittedName>
        <fullName evidence="1">Uncharacterized protein</fullName>
    </submittedName>
</protein>
<dbReference type="EMBL" id="QGTR01000002">
    <property type="protein sequence ID" value="PWW01744.1"/>
    <property type="molecule type" value="Genomic_DNA"/>
</dbReference>
<accession>A0A317PS80</accession>
<organism evidence="1 2">
    <name type="scientific">Hoeflea marina</name>
    <dbReference type="NCBI Taxonomy" id="274592"/>
    <lineage>
        <taxon>Bacteria</taxon>
        <taxon>Pseudomonadati</taxon>
        <taxon>Pseudomonadota</taxon>
        <taxon>Alphaproteobacteria</taxon>
        <taxon>Hyphomicrobiales</taxon>
        <taxon>Rhizobiaceae</taxon>
        <taxon>Hoeflea</taxon>
    </lineage>
</organism>
<dbReference type="AlphaFoldDB" id="A0A317PS80"/>
<dbReference type="OrthoDB" id="8117054at2"/>
<sequence length="55" mass="6144">MTASSPSRVRRFFDAAALSISFATQADRLAHTPENAFHARGTTRQQAIRDLLDRL</sequence>
<comment type="caution">
    <text evidence="1">The sequence shown here is derived from an EMBL/GenBank/DDBJ whole genome shotgun (WGS) entry which is preliminary data.</text>
</comment>
<evidence type="ECO:0000313" key="1">
    <source>
        <dbReference type="EMBL" id="PWW01744.1"/>
    </source>
</evidence>
<dbReference type="RefSeq" id="WP_158284906.1">
    <property type="nucleotide sequence ID" value="NZ_QGTR01000002.1"/>
</dbReference>
<evidence type="ECO:0000313" key="2">
    <source>
        <dbReference type="Proteomes" id="UP000246352"/>
    </source>
</evidence>